<comment type="caution">
    <text evidence="1">The sequence shown here is derived from an EMBL/GenBank/DDBJ whole genome shotgun (WGS) entry which is preliminary data.</text>
</comment>
<keyword evidence="2" id="KW-1185">Reference proteome</keyword>
<dbReference type="SUPFAM" id="SSF55455">
    <property type="entry name" value="SRF-like"/>
    <property type="match status" value="1"/>
</dbReference>
<evidence type="ECO:0008006" key="3">
    <source>
        <dbReference type="Google" id="ProtNLM"/>
    </source>
</evidence>
<dbReference type="Gene3D" id="3.40.1810.10">
    <property type="entry name" value="Transcription factor, MADS-box"/>
    <property type="match status" value="1"/>
</dbReference>
<dbReference type="InterPro" id="IPR036879">
    <property type="entry name" value="TF_MADSbox_sf"/>
</dbReference>
<gene>
    <name evidence="1" type="ORF">IEQ34_022750</name>
</gene>
<sequence>MLRYALNRSVTFFHRFYFPHILSPVMARRRKASRPLSTTNPNPRDFVNLENDLYREASNLSAATGANIAVICRRPSGEVRLWGYPSAQDVINRYQRNFRGQISEDSPPVPAVVQAAEARARHYADIRRREEELNGSLPSAAEQVVREQEWMIESLSREIEGVRKLIAEVIAKSGEAQSLVEGSNAETGV</sequence>
<dbReference type="GO" id="GO:0046983">
    <property type="term" value="F:protein dimerization activity"/>
    <property type="evidence" value="ECO:0007669"/>
    <property type="project" value="InterPro"/>
</dbReference>
<dbReference type="GO" id="GO:0003677">
    <property type="term" value="F:DNA binding"/>
    <property type="evidence" value="ECO:0007669"/>
    <property type="project" value="InterPro"/>
</dbReference>
<dbReference type="AlphaFoldDB" id="A0AAV7FK84"/>
<protein>
    <recommendedName>
        <fullName evidence="3">MADS-box domain-containing protein</fullName>
    </recommendedName>
</protein>
<proteinExistence type="predicted"/>
<dbReference type="Proteomes" id="UP000775213">
    <property type="component" value="Unassembled WGS sequence"/>
</dbReference>
<organism evidence="1 2">
    <name type="scientific">Dendrobium chrysotoxum</name>
    <name type="common">Orchid</name>
    <dbReference type="NCBI Taxonomy" id="161865"/>
    <lineage>
        <taxon>Eukaryota</taxon>
        <taxon>Viridiplantae</taxon>
        <taxon>Streptophyta</taxon>
        <taxon>Embryophyta</taxon>
        <taxon>Tracheophyta</taxon>
        <taxon>Spermatophyta</taxon>
        <taxon>Magnoliopsida</taxon>
        <taxon>Liliopsida</taxon>
        <taxon>Asparagales</taxon>
        <taxon>Orchidaceae</taxon>
        <taxon>Epidendroideae</taxon>
        <taxon>Malaxideae</taxon>
        <taxon>Dendrobiinae</taxon>
        <taxon>Dendrobium</taxon>
    </lineage>
</organism>
<reference evidence="1 2" key="1">
    <citation type="journal article" date="2021" name="Hortic Res">
        <title>Chromosome-scale assembly of the Dendrobium chrysotoxum genome enhances the understanding of orchid evolution.</title>
        <authorList>
            <person name="Zhang Y."/>
            <person name="Zhang G.Q."/>
            <person name="Zhang D."/>
            <person name="Liu X.D."/>
            <person name="Xu X.Y."/>
            <person name="Sun W.H."/>
            <person name="Yu X."/>
            <person name="Zhu X."/>
            <person name="Wang Z.W."/>
            <person name="Zhao X."/>
            <person name="Zhong W.Y."/>
            <person name="Chen H."/>
            <person name="Yin W.L."/>
            <person name="Huang T."/>
            <person name="Niu S.C."/>
            <person name="Liu Z.J."/>
        </authorList>
    </citation>
    <scope>NUCLEOTIDE SEQUENCE [LARGE SCALE GENOMIC DNA]</scope>
    <source>
        <strain evidence="1">Lindl</strain>
    </source>
</reference>
<dbReference type="EMBL" id="JAGFBR010000019">
    <property type="protein sequence ID" value="KAH0448950.1"/>
    <property type="molecule type" value="Genomic_DNA"/>
</dbReference>
<name>A0AAV7FK84_DENCH</name>
<evidence type="ECO:0000313" key="2">
    <source>
        <dbReference type="Proteomes" id="UP000775213"/>
    </source>
</evidence>
<accession>A0AAV7FK84</accession>
<evidence type="ECO:0000313" key="1">
    <source>
        <dbReference type="EMBL" id="KAH0448950.1"/>
    </source>
</evidence>